<evidence type="ECO:0000256" key="9">
    <source>
        <dbReference type="PROSITE-ProRule" id="PRU10134"/>
    </source>
</evidence>
<keyword evidence="6 8" id="KW-0460">Magnesium</keyword>
<comment type="function">
    <text evidence="8">Plays an important role in the de novo pathway of purine nucleotide biosynthesis. Catalyzes the first committed step in the biosynthesis of AMP from IMP.</text>
</comment>
<feature type="binding site" description="in other chain" evidence="8">
    <location>
        <position position="149"/>
    </location>
    <ligand>
        <name>IMP</name>
        <dbReference type="ChEBI" id="CHEBI:58053"/>
        <note>ligand shared between dimeric partners</note>
    </ligand>
</feature>
<dbReference type="Pfam" id="PF00709">
    <property type="entry name" value="Adenylsucc_synt"/>
    <property type="match status" value="1"/>
</dbReference>
<comment type="similarity">
    <text evidence="8 10">Belongs to the adenylosuccinate synthetase family.</text>
</comment>
<dbReference type="HAMAP" id="MF_00011">
    <property type="entry name" value="Adenylosucc_synth"/>
    <property type="match status" value="1"/>
</dbReference>
<feature type="binding site" evidence="8">
    <location>
        <position position="30"/>
    </location>
    <ligand>
        <name>Mg(2+)</name>
        <dbReference type="ChEBI" id="CHEBI:18420"/>
    </ligand>
</feature>
<evidence type="ECO:0000256" key="2">
    <source>
        <dbReference type="ARBA" id="ARBA00022598"/>
    </source>
</evidence>
<dbReference type="GO" id="GO:0005525">
    <property type="term" value="F:GTP binding"/>
    <property type="evidence" value="ECO:0007669"/>
    <property type="project" value="UniProtKB-UniRule"/>
</dbReference>
<dbReference type="EMBL" id="JABWMJ010000004">
    <property type="protein sequence ID" value="NUZ06202.1"/>
    <property type="molecule type" value="Genomic_DNA"/>
</dbReference>
<feature type="binding site" evidence="8">
    <location>
        <begin position="323"/>
        <end position="329"/>
    </location>
    <ligand>
        <name>substrate</name>
    </ligand>
</feature>
<dbReference type="PANTHER" id="PTHR11846">
    <property type="entry name" value="ADENYLOSUCCINATE SYNTHETASE"/>
    <property type="match status" value="1"/>
</dbReference>
<feature type="binding site" description="in other chain" evidence="8">
    <location>
        <begin position="55"/>
        <end position="58"/>
    </location>
    <ligand>
        <name>IMP</name>
        <dbReference type="ChEBI" id="CHEBI:58053"/>
        <note>ligand shared between dimeric partners</note>
    </ligand>
</feature>
<evidence type="ECO:0000313" key="12">
    <source>
        <dbReference type="Proteomes" id="UP000529637"/>
    </source>
</evidence>
<dbReference type="UniPathway" id="UPA00075">
    <property type="reaction ID" value="UER00335"/>
</dbReference>
<feature type="binding site" description="in other chain" evidence="8">
    <location>
        <position position="244"/>
    </location>
    <ligand>
        <name>IMP</name>
        <dbReference type="ChEBI" id="CHEBI:58053"/>
        <note>ligand shared between dimeric partners</note>
    </ligand>
</feature>
<feature type="binding site" evidence="8">
    <location>
        <position position="329"/>
    </location>
    <ligand>
        <name>GTP</name>
        <dbReference type="ChEBI" id="CHEBI:37565"/>
    </ligand>
</feature>
<evidence type="ECO:0000256" key="3">
    <source>
        <dbReference type="ARBA" id="ARBA00022723"/>
    </source>
</evidence>
<dbReference type="AlphaFoldDB" id="A0A7Y6NN93"/>
<dbReference type="InterPro" id="IPR018220">
    <property type="entry name" value="Adenylosuccin_syn_GTP-bd"/>
</dbReference>
<evidence type="ECO:0000256" key="5">
    <source>
        <dbReference type="ARBA" id="ARBA00022755"/>
    </source>
</evidence>
<dbReference type="Gene3D" id="3.90.170.10">
    <property type="entry name" value="Adenylosuccinate Synthetase, subunit A, domain 3"/>
    <property type="match status" value="1"/>
</dbReference>
<dbReference type="InterPro" id="IPR027417">
    <property type="entry name" value="P-loop_NTPase"/>
</dbReference>
<dbReference type="PANTHER" id="PTHR11846:SF0">
    <property type="entry name" value="ADENYLOSUCCINATE SYNTHETASE"/>
    <property type="match status" value="1"/>
</dbReference>
<accession>A0A7Y6NN93</accession>
<dbReference type="CDD" id="cd03108">
    <property type="entry name" value="AdSS"/>
    <property type="match status" value="1"/>
</dbReference>
<dbReference type="SMART" id="SM00788">
    <property type="entry name" value="Adenylsucc_synt"/>
    <property type="match status" value="1"/>
</dbReference>
<comment type="catalytic activity">
    <reaction evidence="8 10">
        <text>IMP + L-aspartate + GTP = N(6)-(1,2-dicarboxyethyl)-AMP + GDP + phosphate + 2 H(+)</text>
        <dbReference type="Rhea" id="RHEA:15753"/>
        <dbReference type="ChEBI" id="CHEBI:15378"/>
        <dbReference type="ChEBI" id="CHEBI:29991"/>
        <dbReference type="ChEBI" id="CHEBI:37565"/>
        <dbReference type="ChEBI" id="CHEBI:43474"/>
        <dbReference type="ChEBI" id="CHEBI:57567"/>
        <dbReference type="ChEBI" id="CHEBI:58053"/>
        <dbReference type="ChEBI" id="CHEBI:58189"/>
        <dbReference type="EC" id="6.3.4.4"/>
    </reaction>
</comment>
<keyword evidence="4 8" id="KW-0547">Nucleotide-binding</keyword>
<keyword evidence="7 8" id="KW-0342">GTP-binding</keyword>
<dbReference type="InterPro" id="IPR001114">
    <property type="entry name" value="Adenylosuccinate_synthetase"/>
</dbReference>
<feature type="binding site" evidence="8">
    <location>
        <begin position="355"/>
        <end position="357"/>
    </location>
    <ligand>
        <name>GTP</name>
        <dbReference type="ChEBI" id="CHEBI:37565"/>
    </ligand>
</feature>
<dbReference type="InterPro" id="IPR042110">
    <property type="entry name" value="Adenylosuccinate_synth_dom2"/>
</dbReference>
<feature type="active site" evidence="9">
    <location>
        <position position="160"/>
    </location>
</feature>
<feature type="binding site" evidence="8">
    <location>
        <begin position="29"/>
        <end position="35"/>
    </location>
    <ligand>
        <name>GTP</name>
        <dbReference type="ChEBI" id="CHEBI:37565"/>
    </ligand>
</feature>
<dbReference type="Gene3D" id="1.10.300.10">
    <property type="entry name" value="Adenylosuccinate Synthetase, subunit A, domain 2"/>
    <property type="match status" value="1"/>
</dbReference>
<dbReference type="InterPro" id="IPR042111">
    <property type="entry name" value="Adenylosuccinate_synth_dom3"/>
</dbReference>
<dbReference type="InterPro" id="IPR042109">
    <property type="entry name" value="Adenylosuccinate_synth_dom1"/>
</dbReference>
<comment type="subunit">
    <text evidence="1 8">Homodimer.</text>
</comment>
<dbReference type="EC" id="6.3.4.4" evidence="8 10"/>
<keyword evidence="3 8" id="KW-0479">Metal-binding</keyword>
<evidence type="ECO:0000256" key="8">
    <source>
        <dbReference type="HAMAP-Rule" id="MF_00011"/>
    </source>
</evidence>
<evidence type="ECO:0000256" key="4">
    <source>
        <dbReference type="ARBA" id="ARBA00022741"/>
    </source>
</evidence>
<evidence type="ECO:0000256" key="1">
    <source>
        <dbReference type="ARBA" id="ARBA00011738"/>
    </source>
</evidence>
<feature type="binding site" description="in other chain" evidence="8">
    <location>
        <position position="327"/>
    </location>
    <ligand>
        <name>IMP</name>
        <dbReference type="ChEBI" id="CHEBI:58053"/>
        <note>ligand shared between dimeric partners</note>
    </ligand>
</feature>
<evidence type="ECO:0000256" key="10">
    <source>
        <dbReference type="RuleBase" id="RU000520"/>
    </source>
</evidence>
<dbReference type="NCBIfam" id="NF002223">
    <property type="entry name" value="PRK01117.1"/>
    <property type="match status" value="1"/>
</dbReference>
<feature type="binding site" description="in other chain" evidence="8">
    <location>
        <begin position="30"/>
        <end position="33"/>
    </location>
    <ligand>
        <name>IMP</name>
        <dbReference type="ChEBI" id="CHEBI:58053"/>
        <note>ligand shared between dimeric partners</note>
    </ligand>
</feature>
<dbReference type="FunFam" id="1.10.300.10:FF:000001">
    <property type="entry name" value="Adenylosuccinate synthetase"/>
    <property type="match status" value="1"/>
</dbReference>
<evidence type="ECO:0000256" key="6">
    <source>
        <dbReference type="ARBA" id="ARBA00022842"/>
    </source>
</evidence>
<dbReference type="GO" id="GO:0004019">
    <property type="term" value="F:adenylosuccinate synthase activity"/>
    <property type="evidence" value="ECO:0007669"/>
    <property type="project" value="UniProtKB-UniRule"/>
</dbReference>
<dbReference type="GO" id="GO:0044208">
    <property type="term" value="P:'de novo' AMP biosynthetic process"/>
    <property type="evidence" value="ECO:0007669"/>
    <property type="project" value="UniProtKB-UniRule"/>
</dbReference>
<dbReference type="GO" id="GO:0000287">
    <property type="term" value="F:magnesium ion binding"/>
    <property type="evidence" value="ECO:0007669"/>
    <property type="project" value="UniProtKB-UniRule"/>
</dbReference>
<keyword evidence="2 8" id="KW-0436">Ligase</keyword>
<keyword evidence="5 8" id="KW-0658">Purine biosynthesis</keyword>
<dbReference type="PROSITE" id="PS00513">
    <property type="entry name" value="ADENYLOSUCCIN_SYN_2"/>
    <property type="match status" value="1"/>
</dbReference>
<dbReference type="GO" id="GO:0046040">
    <property type="term" value="P:IMP metabolic process"/>
    <property type="evidence" value="ECO:0007669"/>
    <property type="project" value="TreeGrafter"/>
</dbReference>
<evidence type="ECO:0000256" key="7">
    <source>
        <dbReference type="ARBA" id="ARBA00023134"/>
    </source>
</evidence>
<sequence length="454" mass="48691">MSAIPSSEPPARGAASTARNVVVVGTQWGDEGKGKVVDWLTDHAQAVVRFQGGHNAGHTLVIKGVKTALQLIPSGIMREGVACYIGNGVVVDPVHLMSEIGRLEAIGLEVRSRLFISEACPLILPFHVEVDTARERLRESSGVGKIGTTGKGIGPAYEDKVARRALRVQDLKHPERFAAKLRELLDLHNFALTGYLHARALEFAPIFDHAMTVAEAIRPMIGDVGYALHKANGAGANILFEGAQGTLLDIDHGTYPYVTSSNCVAGNAAAGSGVGPQALHYMLGITKAYTTRVGSGPFPTELGIDEAGSVGHHLSTVGQERGTVTGRARRCGWLDAAALKRSIIINGISGLCITKLDVLDGLPEIQVCVGYDLHGEQIDILPLDPDDIAACRPIYDTFPGWTESTFGVTEWDRLPLNARRYLERVEGFIGAPIDMVSTGPDRDHTIVLRHPFAR</sequence>
<dbReference type="NCBIfam" id="TIGR00184">
    <property type="entry name" value="purA"/>
    <property type="match status" value="1"/>
</dbReference>
<keyword evidence="12" id="KW-1185">Reference proteome</keyword>
<dbReference type="RefSeq" id="WP_176068932.1">
    <property type="nucleotide sequence ID" value="NZ_JABWMJ010000004.1"/>
</dbReference>
<feature type="binding site" evidence="8">
    <location>
        <begin position="437"/>
        <end position="439"/>
    </location>
    <ligand>
        <name>GTP</name>
        <dbReference type="ChEBI" id="CHEBI:37565"/>
    </ligand>
</feature>
<dbReference type="Proteomes" id="UP000529637">
    <property type="component" value="Unassembled WGS sequence"/>
</dbReference>
<proteinExistence type="inferred from homology"/>
<protein>
    <recommendedName>
        <fullName evidence="8 10">Adenylosuccinate synthetase</fullName>
        <shortName evidence="8">AMPSase</shortName>
        <shortName evidence="8">AdSS</shortName>
        <ecNumber evidence="8 10">6.3.4.4</ecNumber>
    </recommendedName>
    <alternativeName>
        <fullName evidence="8">IMP--aspartate ligase</fullName>
    </alternativeName>
</protein>
<comment type="subcellular location">
    <subcellularLocation>
        <location evidence="8">Cytoplasm</location>
    </subcellularLocation>
</comment>
<dbReference type="SUPFAM" id="SSF52540">
    <property type="entry name" value="P-loop containing nucleoside triphosphate hydrolases"/>
    <property type="match status" value="1"/>
</dbReference>
<feature type="active site" description="Proton donor" evidence="8">
    <location>
        <position position="58"/>
    </location>
</feature>
<keyword evidence="8" id="KW-0963">Cytoplasm</keyword>
<comment type="cofactor">
    <cofactor evidence="8">
        <name>Mg(2+)</name>
        <dbReference type="ChEBI" id="CHEBI:18420"/>
    </cofactor>
    <text evidence="8">Binds 1 Mg(2+) ion per subunit.</text>
</comment>
<dbReference type="GO" id="GO:0005737">
    <property type="term" value="C:cytoplasm"/>
    <property type="evidence" value="ECO:0007669"/>
    <property type="project" value="UniProtKB-SubCell"/>
</dbReference>
<feature type="active site" description="Proton acceptor" evidence="8">
    <location>
        <position position="30"/>
    </location>
</feature>
<dbReference type="PROSITE" id="PS01266">
    <property type="entry name" value="ADENYLOSUCCIN_SYN_1"/>
    <property type="match status" value="1"/>
</dbReference>
<reference evidence="11 12" key="1">
    <citation type="submission" date="2020-06" db="EMBL/GenBank/DDBJ databases">
        <title>Schlegella sp. ID0723 isolated from air conditioner.</title>
        <authorList>
            <person name="Kim D.Y."/>
            <person name="Kim D.-U."/>
        </authorList>
    </citation>
    <scope>NUCLEOTIDE SEQUENCE [LARGE SCALE GENOMIC DNA]</scope>
    <source>
        <strain evidence="11 12">ID0723</strain>
    </source>
</reference>
<feature type="binding site" evidence="8">
    <location>
        <position position="57"/>
    </location>
    <ligand>
        <name>Mg(2+)</name>
        <dbReference type="ChEBI" id="CHEBI:18420"/>
    </ligand>
</feature>
<gene>
    <name evidence="8" type="primary">purA</name>
    <name evidence="11" type="ORF">HQN59_10565</name>
</gene>
<comment type="caution">
    <text evidence="11">The sequence shown here is derived from an EMBL/GenBank/DDBJ whole genome shotgun (WGS) entry which is preliminary data.</text>
</comment>
<dbReference type="Gene3D" id="3.40.440.10">
    <property type="entry name" value="Adenylosuccinate Synthetase, subunit A, domain 1"/>
    <property type="match status" value="1"/>
</dbReference>
<organism evidence="11 12">
    <name type="scientific">Piscinibacter koreensis</name>
    <dbReference type="NCBI Taxonomy" id="2742824"/>
    <lineage>
        <taxon>Bacteria</taxon>
        <taxon>Pseudomonadati</taxon>
        <taxon>Pseudomonadota</taxon>
        <taxon>Betaproteobacteria</taxon>
        <taxon>Burkholderiales</taxon>
        <taxon>Sphaerotilaceae</taxon>
        <taxon>Piscinibacter</taxon>
    </lineage>
</organism>
<feature type="binding site" description="in other chain" evidence="8">
    <location>
        <position position="259"/>
    </location>
    <ligand>
        <name>IMP</name>
        <dbReference type="ChEBI" id="CHEBI:58053"/>
        <note>ligand shared between dimeric partners</note>
    </ligand>
</feature>
<dbReference type="FunFam" id="3.90.170.10:FF:000001">
    <property type="entry name" value="Adenylosuccinate synthetase"/>
    <property type="match status" value="1"/>
</dbReference>
<feature type="binding site" evidence="8">
    <location>
        <begin position="57"/>
        <end position="59"/>
    </location>
    <ligand>
        <name>GTP</name>
        <dbReference type="ChEBI" id="CHEBI:37565"/>
    </ligand>
</feature>
<name>A0A7Y6NN93_9BURK</name>
<evidence type="ECO:0000313" key="11">
    <source>
        <dbReference type="EMBL" id="NUZ06202.1"/>
    </source>
</evidence>
<feature type="binding site" evidence="8">
    <location>
        <position position="163"/>
    </location>
    <ligand>
        <name>IMP</name>
        <dbReference type="ChEBI" id="CHEBI:58053"/>
        <note>ligand shared between dimeric partners</note>
    </ligand>
</feature>
<comment type="pathway">
    <text evidence="8 10">Purine metabolism; AMP biosynthesis via de novo pathway; AMP from IMP: step 1/2.</text>
</comment>
<dbReference type="InterPro" id="IPR033128">
    <property type="entry name" value="Adenylosuccin_syn_Lys_AS"/>
</dbReference>